<dbReference type="GO" id="GO:0004739">
    <property type="term" value="F:pyruvate dehydrogenase (acetyl-transferring) activity"/>
    <property type="evidence" value="ECO:0007669"/>
    <property type="project" value="TreeGrafter"/>
</dbReference>
<keyword evidence="2" id="KW-0560">Oxidoreductase</keyword>
<comment type="caution">
    <text evidence="5">The sequence shown here is derived from an EMBL/GenBank/DDBJ whole genome shotgun (WGS) entry which is preliminary data.</text>
</comment>
<dbReference type="OrthoDB" id="9766715at2"/>
<dbReference type="Gene3D" id="3.40.50.970">
    <property type="match status" value="1"/>
</dbReference>
<evidence type="ECO:0000259" key="4">
    <source>
        <dbReference type="Pfam" id="PF00676"/>
    </source>
</evidence>
<protein>
    <recommendedName>
        <fullName evidence="4">Dehydrogenase E1 component domain-containing protein</fullName>
    </recommendedName>
</protein>
<sequence>MSKKWTPERILSWYETMVRIRQFENILDDYNSQGKVYGTTHLYNGEEAIATAILSLADPADLVLSTHRNHGHAIAKGLSTKAMYAEIFGRQSGTNRGRAGSMQISDFSKGFIGGNGIVGGNFPIALGLAKALQMDQKDQVVLCFSGDGATNEGTFHESLNLASVWKLPVLFIIENNQYAMSSYTDHMTAGDIVTRGHNYGMKSLKVNGQDIFAVAEAFAQARQALKEGPVLMEVTTYRFRGHSRSDKEDYRTKDEYLNYQDPIVALRGFILSEGYRTQDELAFTEESIYQTLTKEAAEAFASPAAEYEVEHG</sequence>
<dbReference type="Proteomes" id="UP000461595">
    <property type="component" value="Unassembled WGS sequence"/>
</dbReference>
<gene>
    <name evidence="5" type="ORF">E5983_03710</name>
</gene>
<proteinExistence type="predicted"/>
<dbReference type="AlphaFoldDB" id="A0A7X3G7V2"/>
<name>A0A7X3G7V2_9STRE</name>
<dbReference type="CDD" id="cd02000">
    <property type="entry name" value="TPP_E1_PDC_ADC_BCADC"/>
    <property type="match status" value="1"/>
</dbReference>
<keyword evidence="3" id="KW-0786">Thiamine pyrophosphate</keyword>
<dbReference type="RefSeq" id="WP_160332569.1">
    <property type="nucleotide sequence ID" value="NZ_WSRS01000022.1"/>
</dbReference>
<reference evidence="5 6" key="1">
    <citation type="submission" date="2019-12" db="EMBL/GenBank/DDBJ databases">
        <title>Microbes associate with the intestines of laboratory mice.</title>
        <authorList>
            <person name="Navarre W."/>
            <person name="Wong E."/>
        </authorList>
    </citation>
    <scope>NUCLEOTIDE SEQUENCE [LARGE SCALE GENOMIC DNA]</scope>
    <source>
        <strain evidence="5 6">NM51_B2-22</strain>
    </source>
</reference>
<dbReference type="PANTHER" id="PTHR11516">
    <property type="entry name" value="PYRUVATE DEHYDROGENASE E1 COMPONENT, ALPHA SUBUNIT BACTERIAL AND ORGANELLAR"/>
    <property type="match status" value="1"/>
</dbReference>
<dbReference type="PANTHER" id="PTHR11516:SF60">
    <property type="entry name" value="PYRUVATE DEHYDROGENASE E1 COMPONENT SUBUNIT ALPHA"/>
    <property type="match status" value="1"/>
</dbReference>
<dbReference type="GO" id="GO:0006086">
    <property type="term" value="P:pyruvate decarboxylation to acetyl-CoA"/>
    <property type="evidence" value="ECO:0007669"/>
    <property type="project" value="TreeGrafter"/>
</dbReference>
<evidence type="ECO:0000313" key="6">
    <source>
        <dbReference type="Proteomes" id="UP000461595"/>
    </source>
</evidence>
<evidence type="ECO:0000256" key="2">
    <source>
        <dbReference type="ARBA" id="ARBA00023002"/>
    </source>
</evidence>
<dbReference type="InterPro" id="IPR029061">
    <property type="entry name" value="THDP-binding"/>
</dbReference>
<dbReference type="Pfam" id="PF00676">
    <property type="entry name" value="E1_dh"/>
    <property type="match status" value="1"/>
</dbReference>
<evidence type="ECO:0000256" key="3">
    <source>
        <dbReference type="ARBA" id="ARBA00023052"/>
    </source>
</evidence>
<dbReference type="SUPFAM" id="SSF52518">
    <property type="entry name" value="Thiamin diphosphate-binding fold (THDP-binding)"/>
    <property type="match status" value="1"/>
</dbReference>
<evidence type="ECO:0000313" key="5">
    <source>
        <dbReference type="EMBL" id="MVX58756.1"/>
    </source>
</evidence>
<evidence type="ECO:0000256" key="1">
    <source>
        <dbReference type="ARBA" id="ARBA00001964"/>
    </source>
</evidence>
<dbReference type="EMBL" id="WSRS01000022">
    <property type="protein sequence ID" value="MVX58756.1"/>
    <property type="molecule type" value="Genomic_DNA"/>
</dbReference>
<accession>A0A7X3G7V2</accession>
<dbReference type="InterPro" id="IPR001017">
    <property type="entry name" value="DH_E1"/>
</dbReference>
<feature type="domain" description="Dehydrogenase E1 component" evidence="4">
    <location>
        <begin position="16"/>
        <end position="305"/>
    </location>
</feature>
<comment type="cofactor">
    <cofactor evidence="1">
        <name>thiamine diphosphate</name>
        <dbReference type="ChEBI" id="CHEBI:58937"/>
    </cofactor>
</comment>
<dbReference type="InterPro" id="IPR050642">
    <property type="entry name" value="PDH_E1_Alpha_Subunit"/>
</dbReference>
<organism evidence="5 6">
    <name type="scientific">Streptococcus danieliae</name>
    <dbReference type="NCBI Taxonomy" id="747656"/>
    <lineage>
        <taxon>Bacteria</taxon>
        <taxon>Bacillati</taxon>
        <taxon>Bacillota</taxon>
        <taxon>Bacilli</taxon>
        <taxon>Lactobacillales</taxon>
        <taxon>Streptococcaceae</taxon>
        <taxon>Streptococcus</taxon>
    </lineage>
</organism>